<keyword evidence="1" id="KW-0472">Membrane</keyword>
<evidence type="ECO:0000256" key="1">
    <source>
        <dbReference type="SAM" id="Phobius"/>
    </source>
</evidence>
<dbReference type="EMBL" id="CP101620">
    <property type="protein sequence ID" value="UTY39552.1"/>
    <property type="molecule type" value="Genomic_DNA"/>
</dbReference>
<proteinExistence type="predicted"/>
<keyword evidence="3" id="KW-1185">Reference proteome</keyword>
<name>A0ABY5I2F7_9FIRM</name>
<evidence type="ECO:0000313" key="2">
    <source>
        <dbReference type="EMBL" id="UTY39552.1"/>
    </source>
</evidence>
<evidence type="ECO:0008006" key="4">
    <source>
        <dbReference type="Google" id="ProtNLM"/>
    </source>
</evidence>
<sequence length="171" mass="20409">MVDLKDIMDFKDQHIVDELYKRLKDIGEFNDLEDIYLEITNRNKTKIQTFQYHYEEIIQKITKVLSASGWILFSFLFIISGSFICATLIGYIFAMNDSFKNIYQFFSDLGLSFLKTFFSFSIENIDFSDRSTPLMFCILGLTIILVLFFVLLYLWNILKKEKRKKFIYRLL</sequence>
<organism evidence="2 3">
    <name type="scientific">Allocoprobacillus halotolerans</name>
    <dbReference type="NCBI Taxonomy" id="2944914"/>
    <lineage>
        <taxon>Bacteria</taxon>
        <taxon>Bacillati</taxon>
        <taxon>Bacillota</taxon>
        <taxon>Erysipelotrichia</taxon>
        <taxon>Erysipelotrichales</taxon>
        <taxon>Erysipelotrichaceae</taxon>
        <taxon>Allocoprobacillus</taxon>
    </lineage>
</organism>
<dbReference type="RefSeq" id="WP_290140707.1">
    <property type="nucleotide sequence ID" value="NZ_CP101620.1"/>
</dbReference>
<gene>
    <name evidence="2" type="ORF">NMU03_01570</name>
</gene>
<reference evidence="2" key="1">
    <citation type="submission" date="2022-07" db="EMBL/GenBank/DDBJ databases">
        <title>Faecal culturing of patients with breast cancer.</title>
        <authorList>
            <person name="Teng N.M.Y."/>
            <person name="Kiu R."/>
            <person name="Evans R."/>
            <person name="Baker D.J."/>
            <person name="Zenner C."/>
            <person name="Robinson S.D."/>
            <person name="Hall L.J."/>
        </authorList>
    </citation>
    <scope>NUCLEOTIDE SEQUENCE</scope>
    <source>
        <strain evidence="2">LH1062</strain>
    </source>
</reference>
<evidence type="ECO:0000313" key="3">
    <source>
        <dbReference type="Proteomes" id="UP001060112"/>
    </source>
</evidence>
<feature type="transmembrane region" description="Helical" evidence="1">
    <location>
        <begin position="134"/>
        <end position="155"/>
    </location>
</feature>
<feature type="transmembrane region" description="Helical" evidence="1">
    <location>
        <begin position="70"/>
        <end position="93"/>
    </location>
</feature>
<protein>
    <recommendedName>
        <fullName evidence="4">DUF1700 domain-containing protein</fullName>
    </recommendedName>
</protein>
<dbReference type="Proteomes" id="UP001060112">
    <property type="component" value="Chromosome"/>
</dbReference>
<accession>A0ABY5I2F7</accession>
<keyword evidence="1" id="KW-0812">Transmembrane</keyword>
<keyword evidence="1" id="KW-1133">Transmembrane helix</keyword>